<evidence type="ECO:0000313" key="3">
    <source>
        <dbReference type="EMBL" id="KAL0066748.1"/>
    </source>
</evidence>
<dbReference type="InterPro" id="IPR012341">
    <property type="entry name" value="6hp_glycosidase-like_sf"/>
</dbReference>
<reference evidence="3 4" key="1">
    <citation type="submission" date="2024-05" db="EMBL/GenBank/DDBJ databases">
        <title>A draft genome resource for the thread blight pathogen Marasmius tenuissimus strain MS-2.</title>
        <authorList>
            <person name="Yulfo-Soto G.E."/>
            <person name="Baruah I.K."/>
            <person name="Amoako-Attah I."/>
            <person name="Bukari Y."/>
            <person name="Meinhardt L.W."/>
            <person name="Bailey B.A."/>
            <person name="Cohen S.P."/>
        </authorList>
    </citation>
    <scope>NUCLEOTIDE SEQUENCE [LARGE SCALE GENOMIC DNA]</scope>
    <source>
        <strain evidence="3 4">MS-2</strain>
    </source>
</reference>
<evidence type="ECO:0000256" key="1">
    <source>
        <dbReference type="ARBA" id="ARBA00022801"/>
    </source>
</evidence>
<gene>
    <name evidence="3" type="ORF">AAF712_006139</name>
</gene>
<keyword evidence="2" id="KW-0732">Signal</keyword>
<dbReference type="PANTHER" id="PTHR41814">
    <property type="entry name" value="EXPRESSED PROTEIN"/>
    <property type="match status" value="1"/>
</dbReference>
<dbReference type="InterPro" id="IPR008928">
    <property type="entry name" value="6-hairpin_glycosidase_sf"/>
</dbReference>
<accession>A0ABR2ZZD0</accession>
<keyword evidence="1" id="KW-0378">Hydrolase</keyword>
<sequence>MFPSTLLKASVLLMGLVPQGILSAPVTDKTELLISKVKARLAETELLSWEIGTYTQALLELDAPEYSPLTATSLPLPKDASPSIQPVLQIVRDVIAQHRNTSIEGPQPIMPDGAAGDPASIGAAVLLAEWTKQSGDDVPYLQVVEDQIDYLFSDAVPKTSDGAISHRVAQLQLWNDNVYMVPPLFAYYGVQYQNASMIEAAYNQIALYRSYCQGLLDGGLWKHVVLGGSETPIDLKHWATGLGWVTAGMLRVWSMVEKSPFAGQFSSEQALLIEWTKEIHQTAWPFLPETNVFNNYVDIPAGLTNDSFPDAASGALLAATAYRLSILVGDHTLVPQAETIRKTLFTPLANGTYTHFTEDGWLQPVVNPHWYSAPGEKSAEGQSFVLMMHAAHRDWVASGSNGGY</sequence>
<dbReference type="Pfam" id="PF07470">
    <property type="entry name" value="Glyco_hydro_88"/>
    <property type="match status" value="1"/>
</dbReference>
<keyword evidence="4" id="KW-1185">Reference proteome</keyword>
<evidence type="ECO:0008006" key="5">
    <source>
        <dbReference type="Google" id="ProtNLM"/>
    </source>
</evidence>
<evidence type="ECO:0000313" key="4">
    <source>
        <dbReference type="Proteomes" id="UP001437256"/>
    </source>
</evidence>
<comment type="caution">
    <text evidence="3">The sequence shown here is derived from an EMBL/GenBank/DDBJ whole genome shotgun (WGS) entry which is preliminary data.</text>
</comment>
<dbReference type="SUPFAM" id="SSF48208">
    <property type="entry name" value="Six-hairpin glycosidases"/>
    <property type="match status" value="1"/>
</dbReference>
<dbReference type="Gene3D" id="1.50.10.10">
    <property type="match status" value="1"/>
</dbReference>
<dbReference type="Proteomes" id="UP001437256">
    <property type="component" value="Unassembled WGS sequence"/>
</dbReference>
<feature type="chain" id="PRO_5047049366" description="Six-hairpin glycosidase-like protein" evidence="2">
    <location>
        <begin position="24"/>
        <end position="404"/>
    </location>
</feature>
<dbReference type="EMBL" id="JBBXMP010000032">
    <property type="protein sequence ID" value="KAL0066748.1"/>
    <property type="molecule type" value="Genomic_DNA"/>
</dbReference>
<feature type="signal peptide" evidence="2">
    <location>
        <begin position="1"/>
        <end position="23"/>
    </location>
</feature>
<dbReference type="InterPro" id="IPR010905">
    <property type="entry name" value="Glyco_hydro_88"/>
</dbReference>
<protein>
    <recommendedName>
        <fullName evidence="5">Six-hairpin glycosidase-like protein</fullName>
    </recommendedName>
</protein>
<evidence type="ECO:0000256" key="2">
    <source>
        <dbReference type="SAM" id="SignalP"/>
    </source>
</evidence>
<proteinExistence type="predicted"/>
<dbReference type="PANTHER" id="PTHR41814:SF1">
    <property type="entry name" value="CELLULASE"/>
    <property type="match status" value="1"/>
</dbReference>
<name>A0ABR2ZZD0_9AGAR</name>
<organism evidence="3 4">
    <name type="scientific">Marasmius tenuissimus</name>
    <dbReference type="NCBI Taxonomy" id="585030"/>
    <lineage>
        <taxon>Eukaryota</taxon>
        <taxon>Fungi</taxon>
        <taxon>Dikarya</taxon>
        <taxon>Basidiomycota</taxon>
        <taxon>Agaricomycotina</taxon>
        <taxon>Agaricomycetes</taxon>
        <taxon>Agaricomycetidae</taxon>
        <taxon>Agaricales</taxon>
        <taxon>Marasmiineae</taxon>
        <taxon>Marasmiaceae</taxon>
        <taxon>Marasmius</taxon>
    </lineage>
</organism>